<evidence type="ECO:0000313" key="2">
    <source>
        <dbReference type="EMBL" id="ATY32572.1"/>
    </source>
</evidence>
<reference evidence="2 3" key="1">
    <citation type="submission" date="2017-11" db="EMBL/GenBank/DDBJ databases">
        <title>Complete genome sequence of Sphingomonas sp. Strain Cra20, a psychrotolerant potential plant growth promoting rhizobacteria.</title>
        <authorList>
            <person name="Luo Y."/>
        </authorList>
    </citation>
    <scope>NUCLEOTIDE SEQUENCE [LARGE SCALE GENOMIC DNA]</scope>
    <source>
        <strain evidence="2 3">Cra20</strain>
    </source>
</reference>
<feature type="region of interest" description="Disordered" evidence="1">
    <location>
        <begin position="66"/>
        <end position="132"/>
    </location>
</feature>
<gene>
    <name evidence="2" type="ORF">CVN68_11780</name>
</gene>
<feature type="compositionally biased region" description="Low complexity" evidence="1">
    <location>
        <begin position="99"/>
        <end position="108"/>
    </location>
</feature>
<protein>
    <submittedName>
        <fullName evidence="2">Uncharacterized protein</fullName>
    </submittedName>
</protein>
<dbReference type="Proteomes" id="UP000229081">
    <property type="component" value="Chromosome"/>
</dbReference>
<name>A0A2K8MFA6_9SPHN</name>
<feature type="compositionally biased region" description="Basic and acidic residues" evidence="1">
    <location>
        <begin position="66"/>
        <end position="75"/>
    </location>
</feature>
<dbReference type="KEGG" id="sphc:CVN68_11780"/>
<accession>A0A2K8MFA6</accession>
<sequence>MIRIFGSPPTRELVVEIVGEPGKWMTPAALVDLQDACRTVVVACLAGQQLDYGLFAGVGDAWDRSVRPADRREGVASRSPDPYRTAPLPILRRPRSPRPGRSTRSAPSCEGCLGQFPPWDRATPLPASLRET</sequence>
<dbReference type="EMBL" id="CP024923">
    <property type="protein sequence ID" value="ATY32572.1"/>
    <property type="molecule type" value="Genomic_DNA"/>
</dbReference>
<evidence type="ECO:0000313" key="3">
    <source>
        <dbReference type="Proteomes" id="UP000229081"/>
    </source>
</evidence>
<organism evidence="2 3">
    <name type="scientific">Sphingomonas psychrotolerans</name>
    <dbReference type="NCBI Taxonomy" id="1327635"/>
    <lineage>
        <taxon>Bacteria</taxon>
        <taxon>Pseudomonadati</taxon>
        <taxon>Pseudomonadota</taxon>
        <taxon>Alphaproteobacteria</taxon>
        <taxon>Sphingomonadales</taxon>
        <taxon>Sphingomonadaceae</taxon>
        <taxon>Sphingomonas</taxon>
    </lineage>
</organism>
<dbReference type="AlphaFoldDB" id="A0A2K8MFA6"/>
<proteinExistence type="predicted"/>
<evidence type="ECO:0000256" key="1">
    <source>
        <dbReference type="SAM" id="MobiDB-lite"/>
    </source>
</evidence>
<keyword evidence="3" id="KW-1185">Reference proteome</keyword>